<evidence type="ECO:0000313" key="2">
    <source>
        <dbReference type="Proteomes" id="UP000012589"/>
    </source>
</evidence>
<dbReference type="eggNOG" id="COG0270">
    <property type="taxonomic scope" value="Bacteria"/>
</dbReference>
<dbReference type="PATRIC" id="fig|1235802.3.peg.4905"/>
<keyword evidence="2" id="KW-1185">Reference proteome</keyword>
<protein>
    <submittedName>
        <fullName evidence="1">Uncharacterized protein</fullName>
    </submittedName>
</protein>
<accession>N1ZYT6</accession>
<dbReference type="EMBL" id="AQFT01000136">
    <property type="protein sequence ID" value="EMZ21061.1"/>
    <property type="molecule type" value="Genomic_DNA"/>
</dbReference>
<dbReference type="OrthoDB" id="9134166at2"/>
<evidence type="ECO:0000313" key="1">
    <source>
        <dbReference type="EMBL" id="EMZ21061.1"/>
    </source>
</evidence>
<reference evidence="1 2" key="1">
    <citation type="journal article" date="2014" name="Genome Announc.">
        <title>Draft genome sequences of the altered schaedler flora, a defined bacterial community from gnotobiotic mice.</title>
        <authorList>
            <person name="Wannemuehler M.J."/>
            <person name="Overstreet A.M."/>
            <person name="Ward D.V."/>
            <person name="Phillips G.J."/>
        </authorList>
    </citation>
    <scope>NUCLEOTIDE SEQUENCE [LARGE SCALE GENOMIC DNA]</scope>
    <source>
        <strain evidence="1 2">ASF492</strain>
    </source>
</reference>
<organism evidence="1 2">
    <name type="scientific">Eubacterium plexicaudatum ASF492</name>
    <dbReference type="NCBI Taxonomy" id="1235802"/>
    <lineage>
        <taxon>Bacteria</taxon>
        <taxon>Bacillati</taxon>
        <taxon>Bacillota</taxon>
        <taxon>Clostridia</taxon>
        <taxon>Eubacteriales</taxon>
        <taxon>Eubacteriaceae</taxon>
        <taxon>Eubacterium</taxon>
    </lineage>
</organism>
<comment type="caution">
    <text evidence="1">The sequence shown here is derived from an EMBL/GenBank/DDBJ whole genome shotgun (WGS) entry which is preliminary data.</text>
</comment>
<dbReference type="AlphaFoldDB" id="N1ZYT6"/>
<proteinExistence type="predicted"/>
<dbReference type="HOGENOM" id="CLU_2450196_0_0_9"/>
<gene>
    <name evidence="1" type="ORF">C823_04634</name>
</gene>
<dbReference type="STRING" id="1235802.C823_04634"/>
<dbReference type="Proteomes" id="UP000012589">
    <property type="component" value="Unassembled WGS sequence"/>
</dbReference>
<sequence>MKGSEILKVLVACEESQRVCIEFRKLGHEAYSCDIEPCSGGHEEWHIQNDVLPLLNGNCEFQTLDGAAHRIDGKWDMNFSSQKKLLKMY</sequence>
<name>N1ZYT6_9FIRM</name>